<dbReference type="EMBL" id="BAAAIZ010000049">
    <property type="protein sequence ID" value="GAA1426387.1"/>
    <property type="molecule type" value="Genomic_DNA"/>
</dbReference>
<evidence type="ECO:0000313" key="2">
    <source>
        <dbReference type="Proteomes" id="UP001500973"/>
    </source>
</evidence>
<sequence>MSALRLALGAEDGCTELSAPYADCFLGVPLRFVQGRPRPCMPPLDDSEVRQLEAARSKLREAYQAVRGIPARPLPNGRNP</sequence>
<evidence type="ECO:0008006" key="3">
    <source>
        <dbReference type="Google" id="ProtNLM"/>
    </source>
</evidence>
<gene>
    <name evidence="1" type="ORF">GCM10009601_35210</name>
</gene>
<keyword evidence="2" id="KW-1185">Reference proteome</keyword>
<protein>
    <recommendedName>
        <fullName evidence="3">Lactate/malate dehydrogenase C-terminal domain-containing protein</fullName>
    </recommendedName>
</protein>
<proteinExistence type="predicted"/>
<name>A0ABP4JRE7_9ACTN</name>
<reference evidence="2" key="1">
    <citation type="journal article" date="2019" name="Int. J. Syst. Evol. Microbiol.">
        <title>The Global Catalogue of Microorganisms (GCM) 10K type strain sequencing project: providing services to taxonomists for standard genome sequencing and annotation.</title>
        <authorList>
            <consortium name="The Broad Institute Genomics Platform"/>
            <consortium name="The Broad Institute Genome Sequencing Center for Infectious Disease"/>
            <person name="Wu L."/>
            <person name="Ma J."/>
        </authorList>
    </citation>
    <scope>NUCLEOTIDE SEQUENCE [LARGE SCALE GENOMIC DNA]</scope>
    <source>
        <strain evidence="2">JCM 11756</strain>
    </source>
</reference>
<comment type="caution">
    <text evidence="1">The sequence shown here is derived from an EMBL/GenBank/DDBJ whole genome shotgun (WGS) entry which is preliminary data.</text>
</comment>
<evidence type="ECO:0000313" key="1">
    <source>
        <dbReference type="EMBL" id="GAA1426387.1"/>
    </source>
</evidence>
<accession>A0ABP4JRE7</accession>
<organism evidence="1 2">
    <name type="scientific">Streptomyces thermospinosisporus</name>
    <dbReference type="NCBI Taxonomy" id="161482"/>
    <lineage>
        <taxon>Bacteria</taxon>
        <taxon>Bacillati</taxon>
        <taxon>Actinomycetota</taxon>
        <taxon>Actinomycetes</taxon>
        <taxon>Kitasatosporales</taxon>
        <taxon>Streptomycetaceae</taxon>
        <taxon>Streptomyces</taxon>
    </lineage>
</organism>
<dbReference type="Proteomes" id="UP001500973">
    <property type="component" value="Unassembled WGS sequence"/>
</dbReference>